<feature type="compositionally biased region" description="Gly residues" evidence="1">
    <location>
        <begin position="20"/>
        <end position="29"/>
    </location>
</feature>
<name>A0A9Q0FKR8_9ROSI</name>
<reference evidence="2" key="2">
    <citation type="journal article" date="2023" name="Plants (Basel)">
        <title>Annotation of the Turnera subulata (Passifloraceae) Draft Genome Reveals the S-Locus Evolved after the Divergence of Turneroideae from Passifloroideae in a Stepwise Manner.</title>
        <authorList>
            <person name="Henning P.M."/>
            <person name="Roalson E.H."/>
            <person name="Mir W."/>
            <person name="McCubbin A.G."/>
            <person name="Shore J.S."/>
        </authorList>
    </citation>
    <scope>NUCLEOTIDE SEQUENCE</scope>
    <source>
        <strain evidence="2">F60SS</strain>
    </source>
</reference>
<proteinExistence type="predicted"/>
<organism evidence="2 3">
    <name type="scientific">Turnera subulata</name>
    <dbReference type="NCBI Taxonomy" id="218843"/>
    <lineage>
        <taxon>Eukaryota</taxon>
        <taxon>Viridiplantae</taxon>
        <taxon>Streptophyta</taxon>
        <taxon>Embryophyta</taxon>
        <taxon>Tracheophyta</taxon>
        <taxon>Spermatophyta</taxon>
        <taxon>Magnoliopsida</taxon>
        <taxon>eudicotyledons</taxon>
        <taxon>Gunneridae</taxon>
        <taxon>Pentapetalae</taxon>
        <taxon>rosids</taxon>
        <taxon>fabids</taxon>
        <taxon>Malpighiales</taxon>
        <taxon>Passifloraceae</taxon>
        <taxon>Turnera</taxon>
    </lineage>
</organism>
<feature type="region of interest" description="Disordered" evidence="1">
    <location>
        <begin position="1"/>
        <end position="40"/>
    </location>
</feature>
<dbReference type="AlphaFoldDB" id="A0A9Q0FKR8"/>
<feature type="compositionally biased region" description="Acidic residues" evidence="1">
    <location>
        <begin position="198"/>
        <end position="208"/>
    </location>
</feature>
<sequence>MARSSNKKETNTRGPKANQRGGGGGGSGFGDPVPRHKLRVPGPWTLPVRIPSHGLNLTSRGQKCFSFLILLKPHPPNSSTTATTRKTSTGLLFFFTLTLPPPLKKEDNPALKFPLLQHRHRRSWLPKPDSSLHQLTFVWLFGLKMLVDEGSVLYWMTNWFMSLLLKMINEIGGSIAWDAHSTMSDDTDDEELGRAHPEDDDDDEEDNE</sequence>
<evidence type="ECO:0000313" key="2">
    <source>
        <dbReference type="EMBL" id="KAJ4832569.1"/>
    </source>
</evidence>
<accession>A0A9Q0FKR8</accession>
<dbReference type="Proteomes" id="UP001141552">
    <property type="component" value="Unassembled WGS sequence"/>
</dbReference>
<protein>
    <submittedName>
        <fullName evidence="2">Uncharacterized protein</fullName>
    </submittedName>
</protein>
<evidence type="ECO:0000256" key="1">
    <source>
        <dbReference type="SAM" id="MobiDB-lite"/>
    </source>
</evidence>
<evidence type="ECO:0000313" key="3">
    <source>
        <dbReference type="Proteomes" id="UP001141552"/>
    </source>
</evidence>
<keyword evidence="3" id="KW-1185">Reference proteome</keyword>
<gene>
    <name evidence="2" type="ORF">Tsubulata_000143</name>
</gene>
<dbReference type="EMBL" id="JAKUCV010005122">
    <property type="protein sequence ID" value="KAJ4832569.1"/>
    <property type="molecule type" value="Genomic_DNA"/>
</dbReference>
<feature type="compositionally biased region" description="Basic and acidic residues" evidence="1">
    <location>
        <begin position="1"/>
        <end position="11"/>
    </location>
</feature>
<reference evidence="2" key="1">
    <citation type="submission" date="2022-02" db="EMBL/GenBank/DDBJ databases">
        <authorList>
            <person name="Henning P.M."/>
            <person name="McCubbin A.G."/>
            <person name="Shore J.S."/>
        </authorList>
    </citation>
    <scope>NUCLEOTIDE SEQUENCE</scope>
    <source>
        <strain evidence="2">F60SS</strain>
        <tissue evidence="2">Leaves</tissue>
    </source>
</reference>
<feature type="region of interest" description="Disordered" evidence="1">
    <location>
        <begin position="182"/>
        <end position="208"/>
    </location>
</feature>
<comment type="caution">
    <text evidence="2">The sequence shown here is derived from an EMBL/GenBank/DDBJ whole genome shotgun (WGS) entry which is preliminary data.</text>
</comment>